<keyword evidence="8 12" id="KW-0067">ATP-binding</keyword>
<feature type="binding site" evidence="12">
    <location>
        <position position="190"/>
    </location>
    <ligand>
        <name>ATP</name>
        <dbReference type="ChEBI" id="CHEBI:30616"/>
    </ligand>
</feature>
<dbReference type="GO" id="GO:0004747">
    <property type="term" value="F:ribokinase activity"/>
    <property type="evidence" value="ECO:0007669"/>
    <property type="project" value="UniProtKB-UniRule"/>
</dbReference>
<feature type="binding site" evidence="12">
    <location>
        <position position="252"/>
    </location>
    <ligand>
        <name>K(+)</name>
        <dbReference type="ChEBI" id="CHEBI:29103"/>
    </ligand>
</feature>
<dbReference type="InterPro" id="IPR011611">
    <property type="entry name" value="PfkB_dom"/>
</dbReference>
<dbReference type="PROSITE" id="PS00584">
    <property type="entry name" value="PFKB_KINASES_2"/>
    <property type="match status" value="1"/>
</dbReference>
<dbReference type="GO" id="GO:0019303">
    <property type="term" value="P:D-ribose catabolic process"/>
    <property type="evidence" value="ECO:0007669"/>
    <property type="project" value="UniProtKB-UniRule"/>
</dbReference>
<comment type="activity regulation">
    <text evidence="12">Activated by a monovalent cation that binds near, but not in, the active site. The most likely occupant of the site in vivo is potassium. Ion binding induces a conformational change that may alter substrate affinity.</text>
</comment>
<dbReference type="CDD" id="cd01174">
    <property type="entry name" value="ribokinase"/>
    <property type="match status" value="1"/>
</dbReference>
<dbReference type="EC" id="2.7.1.15" evidence="2 12"/>
<dbReference type="Pfam" id="PF00294">
    <property type="entry name" value="PfkB"/>
    <property type="match status" value="1"/>
</dbReference>
<comment type="pathway">
    <text evidence="12">Carbohydrate metabolism; D-ribose degradation; D-ribose 5-phosphate from beta-D-ribopyranose: step 2/2.</text>
</comment>
<feature type="binding site" evidence="12">
    <location>
        <begin position="226"/>
        <end position="231"/>
    </location>
    <ligand>
        <name>ATP</name>
        <dbReference type="ChEBI" id="CHEBI:30616"/>
    </ligand>
</feature>
<evidence type="ECO:0000256" key="5">
    <source>
        <dbReference type="ARBA" id="ARBA00022723"/>
    </source>
</evidence>
<dbReference type="UniPathway" id="UPA00916">
    <property type="reaction ID" value="UER00889"/>
</dbReference>
<comment type="similarity">
    <text evidence="12">Belongs to the carbohydrate kinase PfkB family. Ribokinase subfamily.</text>
</comment>
<dbReference type="Proteomes" id="UP000034076">
    <property type="component" value="Unassembled WGS sequence"/>
</dbReference>
<dbReference type="PATRIC" id="fig|270498.16.peg.1530"/>
<comment type="caution">
    <text evidence="14">The sequence shown here is derived from an EMBL/GenBank/DDBJ whole genome shotgun (WGS) entry which is preliminary data.</text>
</comment>
<accession>A0A0M2NEF1</accession>
<feature type="binding site" evidence="12">
    <location>
        <begin position="15"/>
        <end position="17"/>
    </location>
    <ligand>
        <name>substrate</name>
    </ligand>
</feature>
<dbReference type="SUPFAM" id="SSF53613">
    <property type="entry name" value="Ribokinase-like"/>
    <property type="match status" value="1"/>
</dbReference>
<dbReference type="Gene3D" id="3.40.1190.20">
    <property type="match status" value="1"/>
</dbReference>
<comment type="subcellular location">
    <subcellularLocation>
        <location evidence="12">Cytoplasm</location>
    </subcellularLocation>
</comment>
<evidence type="ECO:0000256" key="3">
    <source>
        <dbReference type="ARBA" id="ARBA00016943"/>
    </source>
</evidence>
<evidence type="ECO:0000256" key="7">
    <source>
        <dbReference type="ARBA" id="ARBA00022777"/>
    </source>
</evidence>
<evidence type="ECO:0000256" key="9">
    <source>
        <dbReference type="ARBA" id="ARBA00022842"/>
    </source>
</evidence>
<dbReference type="InterPro" id="IPR002173">
    <property type="entry name" value="Carboh/pur_kinase_PfkB_CS"/>
</dbReference>
<evidence type="ECO:0000256" key="10">
    <source>
        <dbReference type="ARBA" id="ARBA00022958"/>
    </source>
</evidence>
<keyword evidence="5 12" id="KW-0479">Metal-binding</keyword>
<dbReference type="PRINTS" id="PR00990">
    <property type="entry name" value="RIBOKINASE"/>
</dbReference>
<dbReference type="RefSeq" id="WP_046443858.1">
    <property type="nucleotide sequence ID" value="NZ_LAYJ01000105.1"/>
</dbReference>
<dbReference type="HAMAP" id="MF_01987">
    <property type="entry name" value="Ribokinase"/>
    <property type="match status" value="1"/>
</dbReference>
<dbReference type="GO" id="GO:0046872">
    <property type="term" value="F:metal ion binding"/>
    <property type="evidence" value="ECO:0007669"/>
    <property type="project" value="UniProtKB-KW"/>
</dbReference>
<comment type="cofactor">
    <cofactor evidence="12">
        <name>Mg(2+)</name>
        <dbReference type="ChEBI" id="CHEBI:18420"/>
    </cofactor>
    <text evidence="12">Requires a divalent cation, most likely magnesium in vivo, as an electrophilic catalyst to aid phosphoryl group transfer. It is the chelate of the metal and the nucleotide that is the actual substrate.</text>
</comment>
<feature type="binding site" evidence="12">
    <location>
        <position position="293"/>
    </location>
    <ligand>
        <name>K(+)</name>
        <dbReference type="ChEBI" id="CHEBI:29103"/>
    </ligand>
</feature>
<evidence type="ECO:0000256" key="12">
    <source>
        <dbReference type="HAMAP-Rule" id="MF_01987"/>
    </source>
</evidence>
<evidence type="ECO:0000256" key="2">
    <source>
        <dbReference type="ARBA" id="ARBA00012035"/>
    </source>
</evidence>
<dbReference type="InterPro" id="IPR011877">
    <property type="entry name" value="Ribokinase"/>
</dbReference>
<keyword evidence="10 12" id="KW-0630">Potassium</keyword>
<dbReference type="GO" id="GO:0005829">
    <property type="term" value="C:cytosol"/>
    <property type="evidence" value="ECO:0007669"/>
    <property type="project" value="TreeGrafter"/>
</dbReference>
<feature type="binding site" evidence="12">
    <location>
        <position position="254"/>
    </location>
    <ligand>
        <name>K(+)</name>
        <dbReference type="ChEBI" id="CHEBI:29103"/>
    </ligand>
</feature>
<feature type="binding site" evidence="12">
    <location>
        <position position="144"/>
    </location>
    <ligand>
        <name>substrate</name>
    </ligand>
</feature>
<dbReference type="InterPro" id="IPR029056">
    <property type="entry name" value="Ribokinase-like"/>
</dbReference>
<evidence type="ECO:0000313" key="15">
    <source>
        <dbReference type="Proteomes" id="UP000034076"/>
    </source>
</evidence>
<feature type="binding site" evidence="12">
    <location>
        <position position="258"/>
    </location>
    <ligand>
        <name>substrate</name>
    </ligand>
</feature>
<keyword evidence="6 12" id="KW-0547">Nucleotide-binding</keyword>
<keyword evidence="7 12" id="KW-0418">Kinase</keyword>
<dbReference type="EMBL" id="LAYJ01000105">
    <property type="protein sequence ID" value="KKI50548.1"/>
    <property type="molecule type" value="Genomic_DNA"/>
</dbReference>
<name>A0A0M2NEF1_9FIRM</name>
<organism evidence="14 15">
    <name type="scientific">Christensenella hongkongensis</name>
    <dbReference type="NCBI Taxonomy" id="270498"/>
    <lineage>
        <taxon>Bacteria</taxon>
        <taxon>Bacillati</taxon>
        <taxon>Bacillota</taxon>
        <taxon>Clostridia</taxon>
        <taxon>Christensenellales</taxon>
        <taxon>Christensenellaceae</taxon>
        <taxon>Christensenella</taxon>
    </lineage>
</organism>
<dbReference type="PANTHER" id="PTHR10584:SF166">
    <property type="entry name" value="RIBOKINASE"/>
    <property type="match status" value="1"/>
</dbReference>
<dbReference type="InterPro" id="IPR002139">
    <property type="entry name" value="Ribo/fructo_kinase"/>
</dbReference>
<gene>
    <name evidence="12" type="primary">rbsK</name>
    <name evidence="14" type="ORF">CHK_2014</name>
</gene>
<feature type="binding site" evidence="12">
    <location>
        <begin position="43"/>
        <end position="47"/>
    </location>
    <ligand>
        <name>substrate</name>
    </ligand>
</feature>
<keyword evidence="4 12" id="KW-0808">Transferase</keyword>
<evidence type="ECO:0000256" key="6">
    <source>
        <dbReference type="ARBA" id="ARBA00022741"/>
    </source>
</evidence>
<dbReference type="STRING" id="270498.CHK_2014"/>
<comment type="function">
    <text evidence="12">Catalyzes the phosphorylation of ribose at O-5 in a reaction requiring ATP and magnesium. The resulting D-ribose-5-phosphate can then be used either for sythesis of nucleotides, histidine, and tryptophan, or as a component of the pentose phosphate pathway.</text>
</comment>
<feature type="binding site" evidence="12">
    <location>
        <position position="297"/>
    </location>
    <ligand>
        <name>K(+)</name>
        <dbReference type="ChEBI" id="CHEBI:29103"/>
    </ligand>
</feature>
<evidence type="ECO:0000256" key="4">
    <source>
        <dbReference type="ARBA" id="ARBA00022679"/>
    </source>
</evidence>
<evidence type="ECO:0000256" key="1">
    <source>
        <dbReference type="ARBA" id="ARBA00005380"/>
    </source>
</evidence>
<keyword evidence="12" id="KW-0963">Cytoplasm</keyword>
<comment type="caution">
    <text evidence="12">Lacks conserved residue(s) required for the propagation of feature annotation.</text>
</comment>
<evidence type="ECO:0000313" key="14">
    <source>
        <dbReference type="EMBL" id="KKI50548.1"/>
    </source>
</evidence>
<dbReference type="AlphaFoldDB" id="A0A0M2NEF1"/>
<dbReference type="OrthoDB" id="9775849at2"/>
<proteinExistence type="inferred from homology"/>
<protein>
    <recommendedName>
        <fullName evidence="3 12">Ribokinase</fullName>
        <shortName evidence="12">RK</shortName>
        <ecNumber evidence="2 12">2.7.1.15</ecNumber>
    </recommendedName>
</protein>
<comment type="subunit">
    <text evidence="12">Homodimer.</text>
</comment>
<feature type="binding site" evidence="12">
    <location>
        <position position="291"/>
    </location>
    <ligand>
        <name>K(+)</name>
        <dbReference type="ChEBI" id="CHEBI:29103"/>
    </ligand>
</feature>
<comment type="catalytic activity">
    <reaction evidence="12">
        <text>D-ribose + ATP = D-ribose 5-phosphate + ADP + H(+)</text>
        <dbReference type="Rhea" id="RHEA:13697"/>
        <dbReference type="ChEBI" id="CHEBI:15378"/>
        <dbReference type="ChEBI" id="CHEBI:30616"/>
        <dbReference type="ChEBI" id="CHEBI:47013"/>
        <dbReference type="ChEBI" id="CHEBI:78346"/>
        <dbReference type="ChEBI" id="CHEBI:456216"/>
        <dbReference type="EC" id="2.7.1.15"/>
    </reaction>
</comment>
<feature type="domain" description="Carbohydrate kinase PfkB" evidence="13">
    <location>
        <begin position="6"/>
        <end position="301"/>
    </location>
</feature>
<evidence type="ECO:0000256" key="8">
    <source>
        <dbReference type="ARBA" id="ARBA00022840"/>
    </source>
</evidence>
<dbReference type="PANTHER" id="PTHR10584">
    <property type="entry name" value="SUGAR KINASE"/>
    <property type="match status" value="1"/>
</dbReference>
<feature type="active site" description="Proton acceptor" evidence="12">
    <location>
        <position position="258"/>
    </location>
</feature>
<feature type="binding site" evidence="12">
    <location>
        <position position="288"/>
    </location>
    <ligand>
        <name>K(+)</name>
        <dbReference type="ChEBI" id="CHEBI:29103"/>
    </ligand>
</feature>
<keyword evidence="9 12" id="KW-0460">Magnesium</keyword>
<evidence type="ECO:0000259" key="13">
    <source>
        <dbReference type="Pfam" id="PF00294"/>
    </source>
</evidence>
<evidence type="ECO:0000256" key="11">
    <source>
        <dbReference type="ARBA" id="ARBA00023277"/>
    </source>
</evidence>
<keyword evidence="15" id="KW-1185">Reference proteome</keyword>
<keyword evidence="11 12" id="KW-0119">Carbohydrate metabolism</keyword>
<feature type="binding site" evidence="12">
    <location>
        <begin position="257"/>
        <end position="258"/>
    </location>
    <ligand>
        <name>ATP</name>
        <dbReference type="ChEBI" id="CHEBI:30616"/>
    </ligand>
</feature>
<reference evidence="14 15" key="1">
    <citation type="submission" date="2015-04" db="EMBL/GenBank/DDBJ databases">
        <title>Draft genome sequence of bacteremic isolate Catabacter hongkongensis type strain HKU16T.</title>
        <authorList>
            <person name="Lau S.K."/>
            <person name="Teng J.L."/>
            <person name="Huang Y."/>
            <person name="Curreem S.O."/>
            <person name="Tsui S.K."/>
            <person name="Woo P.C."/>
        </authorList>
    </citation>
    <scope>NUCLEOTIDE SEQUENCE [LARGE SCALE GENOMIC DNA]</scope>
    <source>
        <strain evidence="14 15">HKU16</strain>
    </source>
</reference>
<dbReference type="GO" id="GO:0005524">
    <property type="term" value="F:ATP binding"/>
    <property type="evidence" value="ECO:0007669"/>
    <property type="project" value="UniProtKB-UniRule"/>
</dbReference>
<sequence>MKKHKNRILCMGSINMDLTMFMERLPEPAETVATDNFATYPGGKSGNQAVAAARLGGEVGFFGKLGDDMFSKELLAAMQADGVETSNILIEPGATAGVAMIRIDAEGINSISFTPGANALIRPEDVQEHETLFEQYGFLLITAEIPADTLFAAIRMAKIKGMTVVMDPAPVPKEPIPRDIPPMVDFIKPNEIEAGQIAGIKVTDNATAIECMKALREMRFQNPLITLGKDGCLAWNGENTRKFLPPDVEAVDTTAAGDVFLGAFTAALSNGREIAEAVEFASVASAMSTTLKGAQTSIPTRSQVEEFMRQERKR</sequence>
<comment type="similarity">
    <text evidence="1">Belongs to the carbohydrate kinase pfkB family.</text>
</comment>